<feature type="binding site" evidence="10">
    <location>
        <begin position="162"/>
        <end position="165"/>
    </location>
    <ligand>
        <name>substrate</name>
    </ligand>
</feature>
<name>A0A0W7WG40_9RHOB</name>
<dbReference type="OrthoDB" id="9807456at2"/>
<protein>
    <recommendedName>
        <fullName evidence="10">dITP/XTP pyrophosphatase</fullName>
        <ecNumber evidence="10">3.6.1.66</ecNumber>
    </recommendedName>
    <alternativeName>
        <fullName evidence="10">Non-canonical purine NTP pyrophosphatase</fullName>
    </alternativeName>
    <alternativeName>
        <fullName evidence="10">Non-standard purine NTP pyrophosphatase</fullName>
    </alternativeName>
    <alternativeName>
        <fullName evidence="10">Nucleoside-triphosphate diphosphatase</fullName>
    </alternativeName>
    <alternativeName>
        <fullName evidence="10">Nucleoside-triphosphate pyrophosphatase</fullName>
        <shortName evidence="10">NTPase</shortName>
    </alternativeName>
</protein>
<comment type="caution">
    <text evidence="12">The sequence shown here is derived from an EMBL/GenBank/DDBJ whole genome shotgun (WGS) entry which is preliminary data.</text>
</comment>
<gene>
    <name evidence="12" type="ORF">AVJ23_16935</name>
</gene>
<dbReference type="AlphaFoldDB" id="A0A0W7WG40"/>
<evidence type="ECO:0000256" key="3">
    <source>
        <dbReference type="ARBA" id="ARBA00022723"/>
    </source>
</evidence>
<dbReference type="InterPro" id="IPR029001">
    <property type="entry name" value="ITPase-like_fam"/>
</dbReference>
<sequence length="204" mass="22275">MSRRLERGTRLLVATHNRGKLEEIAHLLEPYGVTVVGAAEMDLPEPEETGTTFVENARIKAHAAAKATGLPALADDSGIEVDALGKAPGVYTADWAETPDGRDFTMAMEKTHARLVEAGAAEPWTARFCCTLVLAWPDGTDAVFPGVMEGRVVWPMRGDQGHGYDPIFQPEGHDLTFGEMDRWEKNKISHRADAFRKFVAGCLA</sequence>
<dbReference type="InterPro" id="IPR002637">
    <property type="entry name" value="RdgB/HAM1"/>
</dbReference>
<evidence type="ECO:0000313" key="13">
    <source>
        <dbReference type="Proteomes" id="UP000054396"/>
    </source>
</evidence>
<evidence type="ECO:0000256" key="6">
    <source>
        <dbReference type="ARBA" id="ARBA00022842"/>
    </source>
</evidence>
<keyword evidence="7 10" id="KW-0546">Nucleotide metabolism</keyword>
<dbReference type="HAMAP" id="MF_01405">
    <property type="entry name" value="Non_canon_purine_NTPase"/>
    <property type="match status" value="1"/>
</dbReference>
<evidence type="ECO:0000256" key="4">
    <source>
        <dbReference type="ARBA" id="ARBA00022741"/>
    </source>
</evidence>
<evidence type="ECO:0000256" key="7">
    <source>
        <dbReference type="ARBA" id="ARBA00023080"/>
    </source>
</evidence>
<dbReference type="Pfam" id="PF01725">
    <property type="entry name" value="Ham1p_like"/>
    <property type="match status" value="1"/>
</dbReference>
<dbReference type="Gene3D" id="3.90.950.10">
    <property type="match status" value="1"/>
</dbReference>
<comment type="catalytic activity">
    <reaction evidence="9 10">
        <text>XTP + H2O = XMP + diphosphate + H(+)</text>
        <dbReference type="Rhea" id="RHEA:28610"/>
        <dbReference type="ChEBI" id="CHEBI:15377"/>
        <dbReference type="ChEBI" id="CHEBI:15378"/>
        <dbReference type="ChEBI" id="CHEBI:33019"/>
        <dbReference type="ChEBI" id="CHEBI:57464"/>
        <dbReference type="ChEBI" id="CHEBI:61314"/>
        <dbReference type="EC" id="3.6.1.66"/>
    </reaction>
</comment>
<dbReference type="SUPFAM" id="SSF52972">
    <property type="entry name" value="ITPase-like"/>
    <property type="match status" value="1"/>
</dbReference>
<keyword evidence="4 10" id="KW-0547">Nucleotide-binding</keyword>
<dbReference type="PANTHER" id="PTHR11067:SF9">
    <property type="entry name" value="INOSINE TRIPHOSPHATE PYROPHOSPHATASE"/>
    <property type="match status" value="1"/>
</dbReference>
<comment type="cofactor">
    <cofactor evidence="10">
        <name>Mg(2+)</name>
        <dbReference type="ChEBI" id="CHEBI:18420"/>
    </cofactor>
    <text evidence="10">Binds 1 Mg(2+) ion per subunit.</text>
</comment>
<dbReference type="GO" id="GO:0036222">
    <property type="term" value="F:XTP diphosphatase activity"/>
    <property type="evidence" value="ECO:0007669"/>
    <property type="project" value="UniProtKB-UniRule"/>
</dbReference>
<comment type="subunit">
    <text evidence="2 10">Homodimer.</text>
</comment>
<keyword evidence="6 10" id="KW-0460">Magnesium</keyword>
<evidence type="ECO:0000256" key="2">
    <source>
        <dbReference type="ARBA" id="ARBA00011738"/>
    </source>
</evidence>
<dbReference type="GO" id="GO:0009117">
    <property type="term" value="P:nucleotide metabolic process"/>
    <property type="evidence" value="ECO:0007669"/>
    <property type="project" value="UniProtKB-KW"/>
</dbReference>
<dbReference type="NCBIfam" id="TIGR00042">
    <property type="entry name" value="RdgB/HAM1 family non-canonical purine NTP pyrophosphatase"/>
    <property type="match status" value="1"/>
</dbReference>
<proteinExistence type="inferred from homology"/>
<comment type="catalytic activity">
    <reaction evidence="8 10">
        <text>dITP + H2O = dIMP + diphosphate + H(+)</text>
        <dbReference type="Rhea" id="RHEA:28342"/>
        <dbReference type="ChEBI" id="CHEBI:15377"/>
        <dbReference type="ChEBI" id="CHEBI:15378"/>
        <dbReference type="ChEBI" id="CHEBI:33019"/>
        <dbReference type="ChEBI" id="CHEBI:61194"/>
        <dbReference type="ChEBI" id="CHEBI:61382"/>
        <dbReference type="EC" id="3.6.1.66"/>
    </reaction>
</comment>
<dbReference type="GO" id="GO:0046872">
    <property type="term" value="F:metal ion binding"/>
    <property type="evidence" value="ECO:0007669"/>
    <property type="project" value="UniProtKB-KW"/>
</dbReference>
<evidence type="ECO:0000313" key="12">
    <source>
        <dbReference type="EMBL" id="KUF09569.1"/>
    </source>
</evidence>
<keyword evidence="13" id="KW-1185">Reference proteome</keyword>
<feature type="binding site" evidence="10">
    <location>
        <position position="76"/>
    </location>
    <ligand>
        <name>Mg(2+)</name>
        <dbReference type="ChEBI" id="CHEBI:18420"/>
    </ligand>
</feature>
<feature type="binding site" evidence="10">
    <location>
        <begin position="15"/>
        <end position="20"/>
    </location>
    <ligand>
        <name>substrate</name>
    </ligand>
</feature>
<dbReference type="FunFam" id="3.90.950.10:FF:000001">
    <property type="entry name" value="dITP/XTP pyrophosphatase"/>
    <property type="match status" value="1"/>
</dbReference>
<evidence type="ECO:0000256" key="11">
    <source>
        <dbReference type="RuleBase" id="RU003781"/>
    </source>
</evidence>
<reference evidence="12 13" key="1">
    <citation type="submission" date="2015-12" db="EMBL/GenBank/DDBJ databases">
        <authorList>
            <person name="Shamseldin A."/>
            <person name="Moawad H."/>
            <person name="Abd El-Rahim W.M."/>
            <person name="Sadowsky M.J."/>
        </authorList>
    </citation>
    <scope>NUCLEOTIDE SEQUENCE [LARGE SCALE GENOMIC DNA]</scope>
    <source>
        <strain evidence="12 13">SJ5A-1</strain>
    </source>
</reference>
<dbReference type="GO" id="GO:0005829">
    <property type="term" value="C:cytosol"/>
    <property type="evidence" value="ECO:0007669"/>
    <property type="project" value="TreeGrafter"/>
</dbReference>
<accession>A0A0W7WG40</accession>
<dbReference type="EMBL" id="LPXO01000012">
    <property type="protein sequence ID" value="KUF09569.1"/>
    <property type="molecule type" value="Genomic_DNA"/>
</dbReference>
<evidence type="ECO:0000256" key="8">
    <source>
        <dbReference type="ARBA" id="ARBA00051875"/>
    </source>
</evidence>
<feature type="binding site" evidence="10">
    <location>
        <begin position="190"/>
        <end position="191"/>
    </location>
    <ligand>
        <name>substrate</name>
    </ligand>
</feature>
<dbReference type="Proteomes" id="UP000054396">
    <property type="component" value="Unassembled WGS sequence"/>
</dbReference>
<dbReference type="GO" id="GO:0009146">
    <property type="term" value="P:purine nucleoside triphosphate catabolic process"/>
    <property type="evidence" value="ECO:0007669"/>
    <property type="project" value="UniProtKB-UniRule"/>
</dbReference>
<evidence type="ECO:0000256" key="10">
    <source>
        <dbReference type="HAMAP-Rule" id="MF_01405"/>
    </source>
</evidence>
<dbReference type="InterPro" id="IPR020922">
    <property type="entry name" value="dITP/XTP_pyrophosphatase"/>
</dbReference>
<dbReference type="PANTHER" id="PTHR11067">
    <property type="entry name" value="INOSINE TRIPHOSPHATE PYROPHOSPHATASE/HAM1 PROTEIN"/>
    <property type="match status" value="1"/>
</dbReference>
<evidence type="ECO:0000256" key="5">
    <source>
        <dbReference type="ARBA" id="ARBA00022801"/>
    </source>
</evidence>
<feature type="binding site" evidence="10">
    <location>
        <position position="47"/>
    </location>
    <ligand>
        <name>Mg(2+)</name>
        <dbReference type="ChEBI" id="CHEBI:18420"/>
    </ligand>
</feature>
<feature type="binding site" evidence="10">
    <location>
        <position position="77"/>
    </location>
    <ligand>
        <name>substrate</name>
    </ligand>
</feature>
<dbReference type="EC" id="3.6.1.66" evidence="10"/>
<dbReference type="STRING" id="1685382.AVJ23_16935"/>
<comment type="similarity">
    <text evidence="1 10 11">Belongs to the HAM1 NTPase family.</text>
</comment>
<keyword evidence="5 10" id="KW-0378">Hydrolase</keyword>
<organism evidence="12 13">
    <name type="scientific">Pseudoponticoccus marisrubri</name>
    <dbReference type="NCBI Taxonomy" id="1685382"/>
    <lineage>
        <taxon>Bacteria</taxon>
        <taxon>Pseudomonadati</taxon>
        <taxon>Pseudomonadota</taxon>
        <taxon>Alphaproteobacteria</taxon>
        <taxon>Rhodobacterales</taxon>
        <taxon>Roseobacteraceae</taxon>
        <taxon>Pseudoponticoccus</taxon>
    </lineage>
</organism>
<dbReference type="GO" id="GO:0035870">
    <property type="term" value="F:dITP diphosphatase activity"/>
    <property type="evidence" value="ECO:0007669"/>
    <property type="project" value="UniProtKB-UniRule"/>
</dbReference>
<dbReference type="CDD" id="cd00515">
    <property type="entry name" value="HAM1"/>
    <property type="match status" value="1"/>
</dbReference>
<evidence type="ECO:0000256" key="1">
    <source>
        <dbReference type="ARBA" id="ARBA00008023"/>
    </source>
</evidence>
<evidence type="ECO:0000256" key="9">
    <source>
        <dbReference type="ARBA" id="ARBA00052017"/>
    </source>
</evidence>
<dbReference type="GO" id="GO:0000166">
    <property type="term" value="F:nucleotide binding"/>
    <property type="evidence" value="ECO:0007669"/>
    <property type="project" value="UniProtKB-KW"/>
</dbReference>
<dbReference type="GO" id="GO:0017111">
    <property type="term" value="F:ribonucleoside triphosphate phosphatase activity"/>
    <property type="evidence" value="ECO:0007669"/>
    <property type="project" value="InterPro"/>
</dbReference>
<comment type="catalytic activity">
    <reaction evidence="10">
        <text>ITP + H2O = IMP + diphosphate + H(+)</text>
        <dbReference type="Rhea" id="RHEA:29399"/>
        <dbReference type="ChEBI" id="CHEBI:15377"/>
        <dbReference type="ChEBI" id="CHEBI:15378"/>
        <dbReference type="ChEBI" id="CHEBI:33019"/>
        <dbReference type="ChEBI" id="CHEBI:58053"/>
        <dbReference type="ChEBI" id="CHEBI:61402"/>
        <dbReference type="EC" id="3.6.1.66"/>
    </reaction>
</comment>
<keyword evidence="3 10" id="KW-0479">Metal-binding</keyword>
<comment type="function">
    <text evidence="10">Pyrophosphatase that catalyzes the hydrolysis of nucleoside triphosphates to their monophosphate derivatives, with a high preference for the non-canonical purine nucleotides XTP (xanthosine triphosphate), dITP (deoxyinosine triphosphate) and ITP. Seems to function as a house-cleaning enzyme that removes non-canonical purine nucleotides from the nucleotide pool, thus preventing their incorporation into DNA/RNA and avoiding chromosomal lesions.</text>
</comment>
<feature type="active site" description="Proton acceptor" evidence="10">
    <location>
        <position position="76"/>
    </location>
</feature>
<dbReference type="GO" id="GO:0036220">
    <property type="term" value="F:ITP diphosphatase activity"/>
    <property type="evidence" value="ECO:0007669"/>
    <property type="project" value="UniProtKB-UniRule"/>
</dbReference>
<feature type="binding site" evidence="10">
    <location>
        <position position="185"/>
    </location>
    <ligand>
        <name>substrate</name>
    </ligand>
</feature>
<dbReference type="RefSeq" id="WP_058863404.1">
    <property type="nucleotide sequence ID" value="NZ_LPXO01000012.1"/>
</dbReference>